<reference evidence="2" key="1">
    <citation type="submission" date="2018-05" db="EMBL/GenBank/DDBJ databases">
        <title>Draft genome of Mucuna pruriens seed.</title>
        <authorList>
            <person name="Nnadi N.E."/>
            <person name="Vos R."/>
            <person name="Hasami M.H."/>
            <person name="Devisetty U.K."/>
            <person name="Aguiy J.C."/>
        </authorList>
    </citation>
    <scope>NUCLEOTIDE SEQUENCE [LARGE SCALE GENOMIC DNA]</scope>
    <source>
        <strain evidence="2">JCA_2017</strain>
    </source>
</reference>
<sequence length="168" mass="19246">MKVHKRQNRQYFKCDDFKNAFKLEVRILLRSDTLSCKLFSGTLRSVVMQWLWGLPVPDHLDIWLLDHPIYLPLCGKQGKMTRGGRLIRYQISERGTLPCLIICTVRKGLRAGQFSNALAIQYGGNKNLRKEAHRGRGRSCRLTRSGAPTLGTSSKTRSLARHKPGWRI</sequence>
<name>A0A371HHU4_MUCPR</name>
<dbReference type="Proteomes" id="UP000257109">
    <property type="component" value="Unassembled WGS sequence"/>
</dbReference>
<evidence type="ECO:0000313" key="3">
    <source>
        <dbReference type="Proteomes" id="UP000257109"/>
    </source>
</evidence>
<feature type="compositionally biased region" description="Basic residues" evidence="1">
    <location>
        <begin position="158"/>
        <end position="168"/>
    </location>
</feature>
<gene>
    <name evidence="2" type="ORF">CR513_14183</name>
</gene>
<accession>A0A371HHU4</accession>
<feature type="non-terminal residue" evidence="2">
    <location>
        <position position="1"/>
    </location>
</feature>
<dbReference type="OrthoDB" id="912280at2759"/>
<comment type="caution">
    <text evidence="2">The sequence shown here is derived from an EMBL/GenBank/DDBJ whole genome shotgun (WGS) entry which is preliminary data.</text>
</comment>
<dbReference type="AlphaFoldDB" id="A0A371HHU4"/>
<keyword evidence="3" id="KW-1185">Reference proteome</keyword>
<feature type="region of interest" description="Disordered" evidence="1">
    <location>
        <begin position="133"/>
        <end position="168"/>
    </location>
</feature>
<evidence type="ECO:0000313" key="2">
    <source>
        <dbReference type="EMBL" id="RDY02366.1"/>
    </source>
</evidence>
<evidence type="ECO:0000256" key="1">
    <source>
        <dbReference type="SAM" id="MobiDB-lite"/>
    </source>
</evidence>
<organism evidence="2 3">
    <name type="scientific">Mucuna pruriens</name>
    <name type="common">Velvet bean</name>
    <name type="synonym">Dolichos pruriens</name>
    <dbReference type="NCBI Taxonomy" id="157652"/>
    <lineage>
        <taxon>Eukaryota</taxon>
        <taxon>Viridiplantae</taxon>
        <taxon>Streptophyta</taxon>
        <taxon>Embryophyta</taxon>
        <taxon>Tracheophyta</taxon>
        <taxon>Spermatophyta</taxon>
        <taxon>Magnoliopsida</taxon>
        <taxon>eudicotyledons</taxon>
        <taxon>Gunneridae</taxon>
        <taxon>Pentapetalae</taxon>
        <taxon>rosids</taxon>
        <taxon>fabids</taxon>
        <taxon>Fabales</taxon>
        <taxon>Fabaceae</taxon>
        <taxon>Papilionoideae</taxon>
        <taxon>50 kb inversion clade</taxon>
        <taxon>NPAAA clade</taxon>
        <taxon>indigoferoid/millettioid clade</taxon>
        <taxon>Phaseoleae</taxon>
        <taxon>Mucuna</taxon>
    </lineage>
</organism>
<protein>
    <submittedName>
        <fullName evidence="2">Uncharacterized protein</fullName>
    </submittedName>
</protein>
<proteinExistence type="predicted"/>
<dbReference type="EMBL" id="QJKJ01002550">
    <property type="protein sequence ID" value="RDY02366.1"/>
    <property type="molecule type" value="Genomic_DNA"/>
</dbReference>